<feature type="region of interest" description="Disordered" evidence="1">
    <location>
        <begin position="80"/>
        <end position="101"/>
    </location>
</feature>
<feature type="region of interest" description="Disordered" evidence="1">
    <location>
        <begin position="187"/>
        <end position="272"/>
    </location>
</feature>
<dbReference type="AlphaFoldDB" id="A0A0J7KT75"/>
<name>A0A0J7KT75_LASNI</name>
<evidence type="ECO:0000313" key="3">
    <source>
        <dbReference type="Proteomes" id="UP000036403"/>
    </source>
</evidence>
<evidence type="ECO:0000256" key="1">
    <source>
        <dbReference type="SAM" id="MobiDB-lite"/>
    </source>
</evidence>
<dbReference type="EMBL" id="LBMM01003390">
    <property type="protein sequence ID" value="KMQ93587.1"/>
    <property type="molecule type" value="Genomic_DNA"/>
</dbReference>
<gene>
    <name evidence="2" type="ORF">RF55_6307</name>
</gene>
<evidence type="ECO:0000313" key="2">
    <source>
        <dbReference type="EMBL" id="KMQ93587.1"/>
    </source>
</evidence>
<accession>A0A0J7KT75</accession>
<reference evidence="2 3" key="1">
    <citation type="submission" date="2015-04" db="EMBL/GenBank/DDBJ databases">
        <title>Lasius niger genome sequencing.</title>
        <authorList>
            <person name="Konorov E.A."/>
            <person name="Nikitin M.A."/>
            <person name="Kirill M.V."/>
            <person name="Chang P."/>
        </authorList>
    </citation>
    <scope>NUCLEOTIDE SEQUENCE [LARGE SCALE GENOMIC DNA]</scope>
    <source>
        <tissue evidence="2">Whole</tissue>
    </source>
</reference>
<feature type="compositionally biased region" description="Basic and acidic residues" evidence="1">
    <location>
        <begin position="254"/>
        <end position="272"/>
    </location>
</feature>
<feature type="compositionally biased region" description="Low complexity" evidence="1">
    <location>
        <begin position="214"/>
        <end position="228"/>
    </location>
</feature>
<proteinExistence type="predicted"/>
<sequence length="272" mass="30334">MKSGPKDQIQYGGLPVTSETSDQVIRANKSKIQCKMDYRSQIQKLREEENNLLRRIDNKIRMQGIIKKQQARINMLRKLADEEEEESSPTPMEIEEISRKENNRATEVSRKVFVALQAVNTEGTFGKKVIVRDKDNKTECDVNVIVTVKHLRPIKIVVKPIKLDLTIENNTMNGNIVFVENKDETIPDNLNKPEGSANPSHVVPSMDDTQASQPTEPTAGETETGPEPVADEPMPVAAEKSPEMDQPAAGEEVEGAKDVGAQEHPKEAQDSR</sequence>
<dbReference type="Proteomes" id="UP000036403">
    <property type="component" value="Unassembled WGS sequence"/>
</dbReference>
<protein>
    <submittedName>
        <fullName evidence="2">Uncharacterized protein</fullName>
    </submittedName>
</protein>
<organism evidence="2 3">
    <name type="scientific">Lasius niger</name>
    <name type="common">Black garden ant</name>
    <dbReference type="NCBI Taxonomy" id="67767"/>
    <lineage>
        <taxon>Eukaryota</taxon>
        <taxon>Metazoa</taxon>
        <taxon>Ecdysozoa</taxon>
        <taxon>Arthropoda</taxon>
        <taxon>Hexapoda</taxon>
        <taxon>Insecta</taxon>
        <taxon>Pterygota</taxon>
        <taxon>Neoptera</taxon>
        <taxon>Endopterygota</taxon>
        <taxon>Hymenoptera</taxon>
        <taxon>Apocrita</taxon>
        <taxon>Aculeata</taxon>
        <taxon>Formicoidea</taxon>
        <taxon>Formicidae</taxon>
        <taxon>Formicinae</taxon>
        <taxon>Lasius</taxon>
        <taxon>Lasius</taxon>
    </lineage>
</organism>
<keyword evidence="3" id="KW-1185">Reference proteome</keyword>
<dbReference type="PaxDb" id="67767-A0A0J7KT75"/>
<comment type="caution">
    <text evidence="2">The sequence shown here is derived from an EMBL/GenBank/DDBJ whole genome shotgun (WGS) entry which is preliminary data.</text>
</comment>